<sequence>MTLFLGHTRFSIDAFGSAWFNATRTRPGGLDLFSSRQEYLDWLYDADRLERRTQILLEWSLPQLGYAVERARSRGHTVQHIVSYSPTLPQEYQERLQRAAQRYDFLALHTADDVVDAFLPPHALVQQFLDEQHKDAAAQSELFAAYRLDDDDVLSADYFELLAPYVTESHIGFRVSLGLGISGLWRNGRIYAARETYYPKISMGMASVCARNPGGDLTVPQRFVDASEDNHDFADRGAPVITDARETAYLRILHATQSGVLHRTKALSRHWYSDAMSRIHHARPADMEIVAEKFPVLAQHVSTSHGEPEETRHLLGEPLVLGDQRVPFSVDMRGPFIVEVDFATEQEALSQDVAVKWNVEGLGGFDVHGEECVGHFTASGVRYHKKYGYSTWLPTHRQRGRTRYALVNVHSQTRISSLVVLSRNQQKTSVQQIRLTAIP</sequence>
<organism evidence="1 2">
    <name type="scientific">Nesterenkonia flava</name>
    <dbReference type="NCBI Taxonomy" id="469799"/>
    <lineage>
        <taxon>Bacteria</taxon>
        <taxon>Bacillati</taxon>
        <taxon>Actinomycetota</taxon>
        <taxon>Actinomycetes</taxon>
        <taxon>Micrococcales</taxon>
        <taxon>Micrococcaceae</taxon>
        <taxon>Nesterenkonia</taxon>
    </lineage>
</organism>
<evidence type="ECO:0000313" key="2">
    <source>
        <dbReference type="Proteomes" id="UP001260872"/>
    </source>
</evidence>
<dbReference type="Proteomes" id="UP001260872">
    <property type="component" value="Unassembled WGS sequence"/>
</dbReference>
<protein>
    <submittedName>
        <fullName evidence="1">Glycosyltransferase</fullName>
    </submittedName>
</protein>
<comment type="caution">
    <text evidence="1">The sequence shown here is derived from an EMBL/GenBank/DDBJ whole genome shotgun (WGS) entry which is preliminary data.</text>
</comment>
<dbReference type="Pfam" id="PF11316">
    <property type="entry name" value="Rhamno_transf"/>
    <property type="match status" value="1"/>
</dbReference>
<dbReference type="InterPro" id="IPR021466">
    <property type="entry name" value="Put_rhamnosyl_transferase"/>
</dbReference>
<dbReference type="EMBL" id="JAVKGT010000002">
    <property type="protein sequence ID" value="MDR5710773.1"/>
    <property type="molecule type" value="Genomic_DNA"/>
</dbReference>
<reference evidence="2" key="1">
    <citation type="submission" date="2023-07" db="EMBL/GenBank/DDBJ databases">
        <title>Description of three actinobacteria isolated from air of manufacturing shop in a pharmaceutical factory.</title>
        <authorList>
            <person name="Zhang D.-F."/>
        </authorList>
    </citation>
    <scope>NUCLEOTIDE SEQUENCE [LARGE SCALE GENOMIC DNA]</scope>
    <source>
        <strain evidence="2">CCTCC AB 207010</strain>
    </source>
</reference>
<name>A0ABU1FQ38_9MICC</name>
<proteinExistence type="predicted"/>
<keyword evidence="2" id="KW-1185">Reference proteome</keyword>
<accession>A0ABU1FQ38</accession>
<dbReference type="RefSeq" id="WP_310536164.1">
    <property type="nucleotide sequence ID" value="NZ_BAAAOC010000015.1"/>
</dbReference>
<evidence type="ECO:0000313" key="1">
    <source>
        <dbReference type="EMBL" id="MDR5710773.1"/>
    </source>
</evidence>
<gene>
    <name evidence="1" type="ORF">RH857_01275</name>
</gene>